<name>A0ABR1XVS8_9PEZI</name>
<organism evidence="2 3">
    <name type="scientific">Phyllosticta citrichinensis</name>
    <dbReference type="NCBI Taxonomy" id="1130410"/>
    <lineage>
        <taxon>Eukaryota</taxon>
        <taxon>Fungi</taxon>
        <taxon>Dikarya</taxon>
        <taxon>Ascomycota</taxon>
        <taxon>Pezizomycotina</taxon>
        <taxon>Dothideomycetes</taxon>
        <taxon>Dothideomycetes incertae sedis</taxon>
        <taxon>Botryosphaeriales</taxon>
        <taxon>Phyllostictaceae</taxon>
        <taxon>Phyllosticta</taxon>
    </lineage>
</organism>
<evidence type="ECO:0000256" key="1">
    <source>
        <dbReference type="SAM" id="MobiDB-lite"/>
    </source>
</evidence>
<dbReference type="Proteomes" id="UP001456524">
    <property type="component" value="Unassembled WGS sequence"/>
</dbReference>
<sequence length="265" mass="28485">MLGGRVVCAGMLPTWATHSHRQKIHESPPRRASSRATAQAMALPASDRQHRPAIAVKPPASHPLCSQTRQTATLSRCWSSQHVPSRLRLFGSRDGPIHPSVHGRAADAVKTSLQLCAVARNTRHGVHLVNTILHGSKLSAYCLRADLSPTVDAADMRAGVDLDTRLLLALRRPMTLRTCSRRAPLTLDASVAPALSCHLPLTAEPLPSAYCPKIAHLLLCDWRRSLAPKEHVASASSVAPASIPSHSSRRLPGLLHACACLVHSS</sequence>
<dbReference type="EMBL" id="JBBWUH010000004">
    <property type="protein sequence ID" value="KAK8169449.1"/>
    <property type="molecule type" value="Genomic_DNA"/>
</dbReference>
<protein>
    <submittedName>
        <fullName evidence="2">Uncharacterized protein</fullName>
    </submittedName>
</protein>
<comment type="caution">
    <text evidence="2">The sequence shown here is derived from an EMBL/GenBank/DDBJ whole genome shotgun (WGS) entry which is preliminary data.</text>
</comment>
<proteinExistence type="predicted"/>
<accession>A0ABR1XVS8</accession>
<reference evidence="2 3" key="1">
    <citation type="journal article" date="2022" name="G3 (Bethesda)">
        <title>Enemy or ally: a genomic approach to elucidate the lifestyle of Phyllosticta citrichinaensis.</title>
        <authorList>
            <person name="Buijs V.A."/>
            <person name="Groenewald J.Z."/>
            <person name="Haridas S."/>
            <person name="LaButti K.M."/>
            <person name="Lipzen A."/>
            <person name="Martin F.M."/>
            <person name="Barry K."/>
            <person name="Grigoriev I.V."/>
            <person name="Crous P.W."/>
            <person name="Seidl M.F."/>
        </authorList>
    </citation>
    <scope>NUCLEOTIDE SEQUENCE [LARGE SCALE GENOMIC DNA]</scope>
    <source>
        <strain evidence="2 3">CBS 129764</strain>
    </source>
</reference>
<evidence type="ECO:0000313" key="3">
    <source>
        <dbReference type="Proteomes" id="UP001456524"/>
    </source>
</evidence>
<gene>
    <name evidence="2" type="ORF">IWX90DRAFT_177721</name>
</gene>
<evidence type="ECO:0000313" key="2">
    <source>
        <dbReference type="EMBL" id="KAK8169449.1"/>
    </source>
</evidence>
<keyword evidence="3" id="KW-1185">Reference proteome</keyword>
<feature type="region of interest" description="Disordered" evidence="1">
    <location>
        <begin position="17"/>
        <end position="38"/>
    </location>
</feature>